<dbReference type="Gene3D" id="3.60.130.10">
    <property type="entry name" value="Clavaminate synthase-like"/>
    <property type="match status" value="1"/>
</dbReference>
<keyword evidence="5" id="KW-0408">Iron</keyword>
<proteinExistence type="inferred from homology"/>
<accession>A0A0B1ZPM6</accession>
<gene>
    <name evidence="7" type="ORF">LK12_07135</name>
</gene>
<evidence type="ECO:0000256" key="2">
    <source>
        <dbReference type="ARBA" id="ARBA00022723"/>
    </source>
</evidence>
<organism evidence="7 8">
    <name type="scientific">Novosphingobium malaysiense</name>
    <dbReference type="NCBI Taxonomy" id="1348853"/>
    <lineage>
        <taxon>Bacteria</taxon>
        <taxon>Pseudomonadati</taxon>
        <taxon>Pseudomonadota</taxon>
        <taxon>Alphaproteobacteria</taxon>
        <taxon>Sphingomonadales</taxon>
        <taxon>Sphingomonadaceae</taxon>
        <taxon>Novosphingobium</taxon>
    </lineage>
</organism>
<dbReference type="PANTHER" id="PTHR43779:SF3">
    <property type="entry name" value="(3R)-3-[(CARBOXYMETHYL)AMINO]FATTY ACID OXYGENASE_DECARBOXYLASE"/>
    <property type="match status" value="1"/>
</dbReference>
<dbReference type="InterPro" id="IPR003819">
    <property type="entry name" value="TauD/TfdA-like"/>
</dbReference>
<evidence type="ECO:0000256" key="3">
    <source>
        <dbReference type="ARBA" id="ARBA00022964"/>
    </source>
</evidence>
<dbReference type="GO" id="GO:0016706">
    <property type="term" value="F:2-oxoglutarate-dependent dioxygenase activity"/>
    <property type="evidence" value="ECO:0007669"/>
    <property type="project" value="UniProtKB-ARBA"/>
</dbReference>
<feature type="domain" description="TauD/TfdA-like" evidence="6">
    <location>
        <begin position="5"/>
        <end position="271"/>
    </location>
</feature>
<dbReference type="AlphaFoldDB" id="A0A0B1ZPM6"/>
<keyword evidence="8" id="KW-1185">Reference proteome</keyword>
<dbReference type="InterPro" id="IPR051178">
    <property type="entry name" value="TfdA_dioxygenase"/>
</dbReference>
<sequence length="280" mass="31333">MKARVTPIKPAIGATVEVDRADLCDPEVVETVREALERHSVLVFPRIGVSDAEQLAFTDALGPRMEFGTPAPGTDTQMPDVYKVSFEEALGGRKEYVQGTFFWHIDGVMMDRPPSKATLLSARQLSATGGETEFASLYAAYEELPEAEKQEIEGLRVFHSIEPSMKLIFDDPTPEQTALWRGDSRCLRPIVWTHDSGRKSLVIGYSADRVEGMPPADGRALLLRLIEWAAQPAFRYTHKWQDGDLVLWDNTGVMHRVRPYDETSGRKMHRTSIAGTEMVV</sequence>
<dbReference type="SUPFAM" id="SSF51197">
    <property type="entry name" value="Clavaminate synthase-like"/>
    <property type="match status" value="1"/>
</dbReference>
<evidence type="ECO:0000256" key="5">
    <source>
        <dbReference type="ARBA" id="ARBA00023004"/>
    </source>
</evidence>
<evidence type="ECO:0000256" key="1">
    <source>
        <dbReference type="ARBA" id="ARBA00005896"/>
    </source>
</evidence>
<evidence type="ECO:0000259" key="6">
    <source>
        <dbReference type="Pfam" id="PF02668"/>
    </source>
</evidence>
<evidence type="ECO:0000313" key="7">
    <source>
        <dbReference type="EMBL" id="KHK92546.1"/>
    </source>
</evidence>
<protein>
    <submittedName>
        <fullName evidence="7">Taurine catabolism dioxygenase TauD</fullName>
    </submittedName>
</protein>
<dbReference type="Proteomes" id="UP000031057">
    <property type="component" value="Unassembled WGS sequence"/>
</dbReference>
<dbReference type="OrthoDB" id="7209371at2"/>
<keyword evidence="4" id="KW-0560">Oxidoreductase</keyword>
<comment type="similarity">
    <text evidence="1">Belongs to the TfdA dioxygenase family.</text>
</comment>
<dbReference type="RefSeq" id="WP_039281064.1">
    <property type="nucleotide sequence ID" value="NZ_JTDI01000002.1"/>
</dbReference>
<keyword evidence="3 7" id="KW-0223">Dioxygenase</keyword>
<evidence type="ECO:0000313" key="8">
    <source>
        <dbReference type="Proteomes" id="UP000031057"/>
    </source>
</evidence>
<comment type="caution">
    <text evidence="7">The sequence shown here is derived from an EMBL/GenBank/DDBJ whole genome shotgun (WGS) entry which is preliminary data.</text>
</comment>
<dbReference type="Pfam" id="PF02668">
    <property type="entry name" value="TauD"/>
    <property type="match status" value="1"/>
</dbReference>
<name>A0A0B1ZPM6_9SPHN</name>
<reference evidence="7 8" key="1">
    <citation type="submission" date="2014-10" db="EMBL/GenBank/DDBJ databases">
        <title>Genome sequence of Novosphingobium malaysiense MUSC 273(T).</title>
        <authorList>
            <person name="Lee L.-H."/>
        </authorList>
    </citation>
    <scope>NUCLEOTIDE SEQUENCE [LARGE SCALE GENOMIC DNA]</scope>
    <source>
        <strain evidence="7 8">MUSC 273</strain>
    </source>
</reference>
<dbReference type="EMBL" id="JTDI01000002">
    <property type="protein sequence ID" value="KHK92546.1"/>
    <property type="molecule type" value="Genomic_DNA"/>
</dbReference>
<keyword evidence="2" id="KW-0479">Metal-binding</keyword>
<dbReference type="PANTHER" id="PTHR43779">
    <property type="entry name" value="DIOXYGENASE RV0097-RELATED"/>
    <property type="match status" value="1"/>
</dbReference>
<dbReference type="STRING" id="1348853.LK12_07135"/>
<dbReference type="GO" id="GO:0046872">
    <property type="term" value="F:metal ion binding"/>
    <property type="evidence" value="ECO:0007669"/>
    <property type="project" value="UniProtKB-KW"/>
</dbReference>
<evidence type="ECO:0000256" key="4">
    <source>
        <dbReference type="ARBA" id="ARBA00023002"/>
    </source>
</evidence>
<dbReference type="InterPro" id="IPR042098">
    <property type="entry name" value="TauD-like_sf"/>
</dbReference>